<organism evidence="5 7">
    <name type="scientific">Xanthobacter flavus</name>
    <dbReference type="NCBI Taxonomy" id="281"/>
    <lineage>
        <taxon>Bacteria</taxon>
        <taxon>Pseudomonadati</taxon>
        <taxon>Pseudomonadota</taxon>
        <taxon>Alphaproteobacteria</taxon>
        <taxon>Hyphomicrobiales</taxon>
        <taxon>Xanthobacteraceae</taxon>
        <taxon>Xanthobacter</taxon>
    </lineage>
</organism>
<dbReference type="GeneID" id="95762383"/>
<dbReference type="PRINTS" id="PR00778">
    <property type="entry name" value="HTHARSR"/>
</dbReference>
<dbReference type="SUPFAM" id="SSF46785">
    <property type="entry name" value="Winged helix' DNA-binding domain"/>
    <property type="match status" value="1"/>
</dbReference>
<evidence type="ECO:0000313" key="5">
    <source>
        <dbReference type="EMBL" id="GLI21920.1"/>
    </source>
</evidence>
<name>A0A9W6CLM9_XANFL</name>
<feature type="domain" description="HTH arsR-type" evidence="4">
    <location>
        <begin position="16"/>
        <end position="111"/>
    </location>
</feature>
<evidence type="ECO:0000313" key="8">
    <source>
        <dbReference type="Proteomes" id="UP001245370"/>
    </source>
</evidence>
<sequence length="125" mass="13237">MNAPSFPTPDPTAADETGTARADLAAKLRALAHPARLAMLETLAGQERCVCGEIVRALPLAQSTVSQHLKVLLDAGLIRGRTEGQRSSYCLDKAALDALAEEIDALFKALRRPSGCCTPGAPEQR</sequence>
<dbReference type="EMBL" id="BSDO01000002">
    <property type="protein sequence ID" value="GLI21920.1"/>
    <property type="molecule type" value="Genomic_DNA"/>
</dbReference>
<dbReference type="SMART" id="SM00418">
    <property type="entry name" value="HTH_ARSR"/>
    <property type="match status" value="1"/>
</dbReference>
<comment type="caution">
    <text evidence="5">The sequence shown here is derived from an EMBL/GenBank/DDBJ whole genome shotgun (WGS) entry which is preliminary data.</text>
</comment>
<dbReference type="InterPro" id="IPR011991">
    <property type="entry name" value="ArsR-like_HTH"/>
</dbReference>
<dbReference type="CDD" id="cd00090">
    <property type="entry name" value="HTH_ARSR"/>
    <property type="match status" value="1"/>
</dbReference>
<dbReference type="Pfam" id="PF01022">
    <property type="entry name" value="HTH_5"/>
    <property type="match status" value="1"/>
</dbReference>
<proteinExistence type="predicted"/>
<evidence type="ECO:0000256" key="3">
    <source>
        <dbReference type="ARBA" id="ARBA00023163"/>
    </source>
</evidence>
<dbReference type="AlphaFoldDB" id="A0A9W6CLM9"/>
<protein>
    <submittedName>
        <fullName evidence="5 6">Transcriptional regulator</fullName>
    </submittedName>
</protein>
<dbReference type="PROSITE" id="PS50987">
    <property type="entry name" value="HTH_ARSR_2"/>
    <property type="match status" value="1"/>
</dbReference>
<evidence type="ECO:0000256" key="1">
    <source>
        <dbReference type="ARBA" id="ARBA00023015"/>
    </source>
</evidence>
<dbReference type="GO" id="GO:0003700">
    <property type="term" value="F:DNA-binding transcription factor activity"/>
    <property type="evidence" value="ECO:0007669"/>
    <property type="project" value="InterPro"/>
</dbReference>
<dbReference type="InterPro" id="IPR036388">
    <property type="entry name" value="WH-like_DNA-bd_sf"/>
</dbReference>
<dbReference type="NCBIfam" id="NF033788">
    <property type="entry name" value="HTH_metalloreg"/>
    <property type="match status" value="1"/>
</dbReference>
<dbReference type="InterPro" id="IPR036390">
    <property type="entry name" value="WH_DNA-bd_sf"/>
</dbReference>
<accession>A0A9W6CLM9</accession>
<dbReference type="InterPro" id="IPR051081">
    <property type="entry name" value="HTH_MetalResp_TranReg"/>
</dbReference>
<reference evidence="5" key="1">
    <citation type="submission" date="2022-12" db="EMBL/GenBank/DDBJ databases">
        <title>Reference genome sequencing for broad-spectrum identification of bacterial and archaeal isolates by mass spectrometry.</title>
        <authorList>
            <person name="Sekiguchi Y."/>
            <person name="Tourlousse D.M."/>
        </authorList>
    </citation>
    <scope>NUCLEOTIDE SEQUENCE</scope>
    <source>
        <strain evidence="5">301</strain>
    </source>
</reference>
<keyword evidence="8" id="KW-1185">Reference proteome</keyword>
<gene>
    <name evidence="6" type="ORF">GGQ86_000778</name>
    <name evidence="5" type="ORF">XFLAVUS301_15940</name>
</gene>
<evidence type="ECO:0000313" key="6">
    <source>
        <dbReference type="EMBL" id="MDR6332331.1"/>
    </source>
</evidence>
<dbReference type="InterPro" id="IPR001845">
    <property type="entry name" value="HTH_ArsR_DNA-bd_dom"/>
</dbReference>
<keyword evidence="1" id="KW-0805">Transcription regulation</keyword>
<reference evidence="6 8" key="2">
    <citation type="submission" date="2023-07" db="EMBL/GenBank/DDBJ databases">
        <title>Genomic Encyclopedia of Type Strains, Phase IV (KMG-IV): sequencing the most valuable type-strain genomes for metagenomic binning, comparative biology and taxonomic classification.</title>
        <authorList>
            <person name="Goeker M."/>
        </authorList>
    </citation>
    <scope>NUCLEOTIDE SEQUENCE [LARGE SCALE GENOMIC DNA]</scope>
    <source>
        <strain evidence="6 8">DSM 338</strain>
    </source>
</reference>
<dbReference type="Gene3D" id="1.10.10.10">
    <property type="entry name" value="Winged helix-like DNA-binding domain superfamily/Winged helix DNA-binding domain"/>
    <property type="match status" value="1"/>
</dbReference>
<keyword evidence="2" id="KW-0238">DNA-binding</keyword>
<evidence type="ECO:0000256" key="2">
    <source>
        <dbReference type="ARBA" id="ARBA00023125"/>
    </source>
</evidence>
<dbReference type="PANTHER" id="PTHR33154">
    <property type="entry name" value="TRANSCRIPTIONAL REGULATOR, ARSR FAMILY"/>
    <property type="match status" value="1"/>
</dbReference>
<dbReference type="PANTHER" id="PTHR33154:SF15">
    <property type="entry name" value="REGULATORY PROTEIN ARSR"/>
    <property type="match status" value="1"/>
</dbReference>
<keyword evidence="3" id="KW-0804">Transcription</keyword>
<dbReference type="Proteomes" id="UP001144397">
    <property type="component" value="Unassembled WGS sequence"/>
</dbReference>
<evidence type="ECO:0000313" key="7">
    <source>
        <dbReference type="Proteomes" id="UP001144397"/>
    </source>
</evidence>
<evidence type="ECO:0000259" key="4">
    <source>
        <dbReference type="PROSITE" id="PS50987"/>
    </source>
</evidence>
<dbReference type="EMBL" id="JAVDPY010000001">
    <property type="protein sequence ID" value="MDR6332331.1"/>
    <property type="molecule type" value="Genomic_DNA"/>
</dbReference>
<dbReference type="RefSeq" id="WP_281806881.1">
    <property type="nucleotide sequence ID" value="NZ_BSDO01000002.1"/>
</dbReference>
<dbReference type="Proteomes" id="UP001245370">
    <property type="component" value="Unassembled WGS sequence"/>
</dbReference>
<dbReference type="GO" id="GO:0003677">
    <property type="term" value="F:DNA binding"/>
    <property type="evidence" value="ECO:0007669"/>
    <property type="project" value="UniProtKB-KW"/>
</dbReference>